<organism evidence="2 3">
    <name type="scientific">Kipferlia bialata</name>
    <dbReference type="NCBI Taxonomy" id="797122"/>
    <lineage>
        <taxon>Eukaryota</taxon>
        <taxon>Metamonada</taxon>
        <taxon>Carpediemonas-like organisms</taxon>
        <taxon>Kipferlia</taxon>
    </lineage>
</organism>
<feature type="compositionally biased region" description="Low complexity" evidence="1">
    <location>
        <begin position="42"/>
        <end position="85"/>
    </location>
</feature>
<feature type="non-terminal residue" evidence="2">
    <location>
        <position position="1"/>
    </location>
</feature>
<dbReference type="EMBL" id="BDIP01006447">
    <property type="protein sequence ID" value="GIQ90633.1"/>
    <property type="molecule type" value="Genomic_DNA"/>
</dbReference>
<name>A0A9K3D7J0_9EUKA</name>
<evidence type="ECO:0000256" key="1">
    <source>
        <dbReference type="SAM" id="MobiDB-lite"/>
    </source>
</evidence>
<keyword evidence="3" id="KW-1185">Reference proteome</keyword>
<evidence type="ECO:0000313" key="2">
    <source>
        <dbReference type="EMBL" id="GIQ90633.1"/>
    </source>
</evidence>
<reference evidence="2 3" key="1">
    <citation type="journal article" date="2018" name="PLoS ONE">
        <title>The draft genome of Kipferlia bialata reveals reductive genome evolution in fornicate parasites.</title>
        <authorList>
            <person name="Tanifuji G."/>
            <person name="Takabayashi S."/>
            <person name="Kume K."/>
            <person name="Takagi M."/>
            <person name="Nakayama T."/>
            <person name="Kamikawa R."/>
            <person name="Inagaki Y."/>
            <person name="Hashimoto T."/>
        </authorList>
    </citation>
    <scope>NUCLEOTIDE SEQUENCE [LARGE SCALE GENOMIC DNA]</scope>
    <source>
        <strain evidence="2">NY0173</strain>
    </source>
</reference>
<sequence length="108" mass="11514">PCAEKLRAQGLERERRARELAEAERRALAGTDGYVPPMIVYPSSGPTRSRSSTRTPSGSRFPPASSLSPSPSASLSTTRSSGSSGDLDRLTLPSVVTLGQQAPRLVYR</sequence>
<accession>A0A9K3D7J0</accession>
<dbReference type="Proteomes" id="UP000265618">
    <property type="component" value="Unassembled WGS sequence"/>
</dbReference>
<comment type="caution">
    <text evidence="2">The sequence shown here is derived from an EMBL/GenBank/DDBJ whole genome shotgun (WGS) entry which is preliminary data.</text>
</comment>
<dbReference type="AlphaFoldDB" id="A0A9K3D7J0"/>
<evidence type="ECO:0000313" key="3">
    <source>
        <dbReference type="Proteomes" id="UP000265618"/>
    </source>
</evidence>
<protein>
    <submittedName>
        <fullName evidence="2">Uncharacterized protein</fullName>
    </submittedName>
</protein>
<feature type="region of interest" description="Disordered" evidence="1">
    <location>
        <begin position="26"/>
        <end position="95"/>
    </location>
</feature>
<gene>
    <name evidence="2" type="ORF">KIPB_013499</name>
</gene>
<proteinExistence type="predicted"/>